<feature type="repeat" description="TPR" evidence="1">
    <location>
        <begin position="96"/>
        <end position="129"/>
    </location>
</feature>
<protein>
    <submittedName>
        <fullName evidence="2">Tetratricopeptide repeat-containing protein</fullName>
    </submittedName>
</protein>
<dbReference type="PROSITE" id="PS50005">
    <property type="entry name" value="TPR"/>
    <property type="match status" value="1"/>
</dbReference>
<gene>
    <name evidence="2" type="ORF">SAMN05192530_102203</name>
</gene>
<accession>A0A1H0ESV1</accession>
<evidence type="ECO:0000313" key="3">
    <source>
        <dbReference type="Proteomes" id="UP000198793"/>
    </source>
</evidence>
<dbReference type="AlphaFoldDB" id="A0A1H0ESV1"/>
<reference evidence="2 3" key="1">
    <citation type="submission" date="2016-10" db="EMBL/GenBank/DDBJ databases">
        <authorList>
            <person name="de Groot N.N."/>
        </authorList>
    </citation>
    <scope>NUCLEOTIDE SEQUENCE [LARGE SCALE GENOMIC DNA]</scope>
    <source>
        <strain evidence="3">L7-484,KACC 16230,DSM 25025</strain>
    </source>
</reference>
<dbReference type="Proteomes" id="UP000198793">
    <property type="component" value="Unassembled WGS sequence"/>
</dbReference>
<dbReference type="InterPro" id="IPR019734">
    <property type="entry name" value="TPR_rpt"/>
</dbReference>
<name>A0A1H0ESV1_9HYPH</name>
<organism evidence="2 3">
    <name type="scientific">Aureimonas jatrophae</name>
    <dbReference type="NCBI Taxonomy" id="1166073"/>
    <lineage>
        <taxon>Bacteria</taxon>
        <taxon>Pseudomonadati</taxon>
        <taxon>Pseudomonadota</taxon>
        <taxon>Alphaproteobacteria</taxon>
        <taxon>Hyphomicrobiales</taxon>
        <taxon>Aurantimonadaceae</taxon>
        <taxon>Aureimonas</taxon>
    </lineage>
</organism>
<dbReference type="RefSeq" id="WP_090670171.1">
    <property type="nucleotide sequence ID" value="NZ_FNIT01000002.1"/>
</dbReference>
<dbReference type="STRING" id="1166073.SAMN05192530_102203"/>
<sequence length="187" mass="19977">MSILRGYFPESGEAQNVLEAANASLAEALAGGDLDERTASVVEHLKAGLTPRNILGLTEAHLDALVMQASQFMAYGQLEKARDILLQAHQLDPLYAKALFAIGTTYQMEGDLRRAAHFFMHFLALDATNGDGYLRLGECLMAAGELPEARDALGAAKAFALEGKGRPETVAQADRLLAVLDAPPPLS</sequence>
<dbReference type="OrthoDB" id="8449264at2"/>
<dbReference type="EMBL" id="FNIT01000002">
    <property type="protein sequence ID" value="SDN85435.1"/>
    <property type="molecule type" value="Genomic_DNA"/>
</dbReference>
<proteinExistence type="predicted"/>
<dbReference type="SUPFAM" id="SSF48452">
    <property type="entry name" value="TPR-like"/>
    <property type="match status" value="1"/>
</dbReference>
<evidence type="ECO:0000256" key="1">
    <source>
        <dbReference type="PROSITE-ProRule" id="PRU00339"/>
    </source>
</evidence>
<dbReference type="SMART" id="SM00028">
    <property type="entry name" value="TPR"/>
    <property type="match status" value="3"/>
</dbReference>
<evidence type="ECO:0000313" key="2">
    <source>
        <dbReference type="EMBL" id="SDN85435.1"/>
    </source>
</evidence>
<keyword evidence="1" id="KW-0802">TPR repeat</keyword>
<dbReference type="Pfam" id="PF14559">
    <property type="entry name" value="TPR_19"/>
    <property type="match status" value="1"/>
</dbReference>
<dbReference type="InterPro" id="IPR011990">
    <property type="entry name" value="TPR-like_helical_dom_sf"/>
</dbReference>
<keyword evidence="3" id="KW-1185">Reference proteome</keyword>
<dbReference type="Gene3D" id="1.25.40.10">
    <property type="entry name" value="Tetratricopeptide repeat domain"/>
    <property type="match status" value="1"/>
</dbReference>